<dbReference type="InterPro" id="IPR000835">
    <property type="entry name" value="HTH_MarR-typ"/>
</dbReference>
<dbReference type="InterPro" id="IPR023187">
    <property type="entry name" value="Tscrpt_reg_MarR-type_CS"/>
</dbReference>
<dbReference type="SMART" id="SM00347">
    <property type="entry name" value="HTH_MARR"/>
    <property type="match status" value="1"/>
</dbReference>
<dbReference type="GO" id="GO:0003677">
    <property type="term" value="F:DNA binding"/>
    <property type="evidence" value="ECO:0007669"/>
    <property type="project" value="UniProtKB-KW"/>
</dbReference>
<evidence type="ECO:0000313" key="6">
    <source>
        <dbReference type="EMBL" id="RCN58421.1"/>
    </source>
</evidence>
<name>A0A368HGA8_9GAMM</name>
<keyword evidence="7" id="KW-1185">Reference proteome</keyword>
<dbReference type="PANTHER" id="PTHR42756">
    <property type="entry name" value="TRANSCRIPTIONAL REGULATOR, MARR"/>
    <property type="match status" value="1"/>
</dbReference>
<gene>
    <name evidence="6" type="ORF">C4900_01080</name>
</gene>
<dbReference type="AlphaFoldDB" id="A0A368HGA8"/>
<feature type="domain" description="HTH marR-type" evidence="5">
    <location>
        <begin position="31"/>
        <end position="163"/>
    </location>
</feature>
<evidence type="ECO:0000256" key="4">
    <source>
        <dbReference type="SAM" id="MobiDB-lite"/>
    </source>
</evidence>
<evidence type="ECO:0000256" key="3">
    <source>
        <dbReference type="ARBA" id="ARBA00023163"/>
    </source>
</evidence>
<feature type="region of interest" description="Disordered" evidence="4">
    <location>
        <begin position="1"/>
        <end position="25"/>
    </location>
</feature>
<feature type="compositionally biased region" description="Low complexity" evidence="4">
    <location>
        <begin position="177"/>
        <end position="197"/>
    </location>
</feature>
<keyword evidence="2" id="KW-0238">DNA-binding</keyword>
<dbReference type="PROSITE" id="PS01117">
    <property type="entry name" value="HTH_MARR_1"/>
    <property type="match status" value="1"/>
</dbReference>
<accession>A0A368HGA8</accession>
<evidence type="ECO:0000256" key="1">
    <source>
        <dbReference type="ARBA" id="ARBA00023015"/>
    </source>
</evidence>
<dbReference type="EMBL" id="PSYR01000001">
    <property type="protein sequence ID" value="RCN58421.1"/>
    <property type="molecule type" value="Genomic_DNA"/>
</dbReference>
<evidence type="ECO:0000256" key="2">
    <source>
        <dbReference type="ARBA" id="ARBA00023125"/>
    </source>
</evidence>
<protein>
    <submittedName>
        <fullName evidence="6">MarR family transcriptional regulator</fullName>
    </submittedName>
</protein>
<feature type="region of interest" description="Disordered" evidence="4">
    <location>
        <begin position="167"/>
        <end position="224"/>
    </location>
</feature>
<dbReference type="Pfam" id="PF12802">
    <property type="entry name" value="MarR_2"/>
    <property type="match status" value="1"/>
</dbReference>
<dbReference type="SUPFAM" id="SSF46785">
    <property type="entry name" value="Winged helix' DNA-binding domain"/>
    <property type="match status" value="1"/>
</dbReference>
<dbReference type="PROSITE" id="PS50995">
    <property type="entry name" value="HTH_MARR_2"/>
    <property type="match status" value="1"/>
</dbReference>
<evidence type="ECO:0000313" key="7">
    <source>
        <dbReference type="Proteomes" id="UP000253250"/>
    </source>
</evidence>
<comment type="caution">
    <text evidence="6">The sequence shown here is derived from an EMBL/GenBank/DDBJ whole genome shotgun (WGS) entry which is preliminary data.</text>
</comment>
<keyword evidence="1" id="KW-0805">Transcription regulation</keyword>
<dbReference type="OrthoDB" id="32523at2"/>
<dbReference type="InterPro" id="IPR036388">
    <property type="entry name" value="WH-like_DNA-bd_sf"/>
</dbReference>
<evidence type="ECO:0000259" key="5">
    <source>
        <dbReference type="PROSITE" id="PS50995"/>
    </source>
</evidence>
<sequence>MSPSMPKGHYARRGSQTTKDKDGAPPHFVIEDSLGYLVNAAARLLARALHSRIVRHGVPIGQWPFLLFLWEEEGLSQTELSRRIPIDEATTVRTLDRMERDGWVRRARNGRDRRQVQVFLTRAGHALKATLLPHAVAVNDQATQGLSEAQKALLNALLREIIVRLTDDDAPWPSPGPTGRATARGAGDTRAPTTAGGKAVRPKRSDSAPPTAARKGPRGRGTSR</sequence>
<dbReference type="PRINTS" id="PR00598">
    <property type="entry name" value="HTHMARR"/>
</dbReference>
<dbReference type="Proteomes" id="UP000253250">
    <property type="component" value="Unassembled WGS sequence"/>
</dbReference>
<dbReference type="InterPro" id="IPR036390">
    <property type="entry name" value="WH_DNA-bd_sf"/>
</dbReference>
<keyword evidence="3" id="KW-0804">Transcription</keyword>
<reference evidence="6 7" key="1">
    <citation type="submission" date="2018-02" db="EMBL/GenBank/DDBJ databases">
        <title>Insights into the biology of acidophilic members of the Acidiferrobacteraceae family derived from comparative genomic analyses.</title>
        <authorList>
            <person name="Issotta F."/>
            <person name="Thyssen C."/>
            <person name="Mena C."/>
            <person name="Moya A."/>
            <person name="Bellenberg S."/>
            <person name="Sproer C."/>
            <person name="Covarrubias P.C."/>
            <person name="Sand W."/>
            <person name="Quatrini R."/>
            <person name="Vera M."/>
        </authorList>
    </citation>
    <scope>NUCLEOTIDE SEQUENCE [LARGE SCALE GENOMIC DNA]</scope>
    <source>
        <strain evidence="7">m-1</strain>
    </source>
</reference>
<proteinExistence type="predicted"/>
<dbReference type="PANTHER" id="PTHR42756:SF1">
    <property type="entry name" value="TRANSCRIPTIONAL REPRESSOR OF EMRAB OPERON"/>
    <property type="match status" value="1"/>
</dbReference>
<organism evidence="6 7">
    <name type="scientific">Acidiferrobacter thiooxydans</name>
    <dbReference type="NCBI Taxonomy" id="163359"/>
    <lineage>
        <taxon>Bacteria</taxon>
        <taxon>Pseudomonadati</taxon>
        <taxon>Pseudomonadota</taxon>
        <taxon>Gammaproteobacteria</taxon>
        <taxon>Acidiferrobacterales</taxon>
        <taxon>Acidiferrobacteraceae</taxon>
        <taxon>Acidiferrobacter</taxon>
    </lineage>
</organism>
<dbReference type="GO" id="GO:0003700">
    <property type="term" value="F:DNA-binding transcription factor activity"/>
    <property type="evidence" value="ECO:0007669"/>
    <property type="project" value="InterPro"/>
</dbReference>
<dbReference type="Gene3D" id="1.10.10.10">
    <property type="entry name" value="Winged helix-like DNA-binding domain superfamily/Winged helix DNA-binding domain"/>
    <property type="match status" value="1"/>
</dbReference>
<feature type="compositionally biased region" description="Basic residues" evidence="4">
    <location>
        <begin position="215"/>
        <end position="224"/>
    </location>
</feature>